<keyword evidence="2" id="KW-0812">Transmembrane</keyword>
<keyword evidence="2" id="KW-1133">Transmembrane helix</keyword>
<dbReference type="SUPFAM" id="SSF103481">
    <property type="entry name" value="Multidrug resistance efflux transporter EmrE"/>
    <property type="match status" value="2"/>
</dbReference>
<dbReference type="GO" id="GO:0016020">
    <property type="term" value="C:membrane"/>
    <property type="evidence" value="ECO:0007669"/>
    <property type="project" value="InterPro"/>
</dbReference>
<keyword evidence="5" id="KW-1185">Reference proteome</keyword>
<dbReference type="Proteomes" id="UP000184444">
    <property type="component" value="Unassembled WGS sequence"/>
</dbReference>
<accession>A0A1M7JES0</accession>
<dbReference type="InterPro" id="IPR000620">
    <property type="entry name" value="EamA_dom"/>
</dbReference>
<feature type="transmembrane region" description="Helical" evidence="2">
    <location>
        <begin position="122"/>
        <end position="139"/>
    </location>
</feature>
<feature type="transmembrane region" description="Helical" evidence="2">
    <location>
        <begin position="201"/>
        <end position="219"/>
    </location>
</feature>
<feature type="transmembrane region" description="Helical" evidence="2">
    <location>
        <begin position="57"/>
        <end position="76"/>
    </location>
</feature>
<gene>
    <name evidence="4" type="ORF">SAMN05444389_11199</name>
</gene>
<name>A0A1M7JES0_9RHOB</name>
<protein>
    <submittedName>
        <fullName evidence="4">Permease of the drug/metabolite transporter (DMT) superfamily</fullName>
    </submittedName>
</protein>
<dbReference type="RefSeq" id="WP_084732181.1">
    <property type="nucleotide sequence ID" value="NZ_FRCK01000011.1"/>
</dbReference>
<proteinExistence type="predicted"/>
<dbReference type="Gene3D" id="1.10.3730.20">
    <property type="match status" value="1"/>
</dbReference>
<evidence type="ECO:0000313" key="5">
    <source>
        <dbReference type="Proteomes" id="UP000184444"/>
    </source>
</evidence>
<evidence type="ECO:0000259" key="3">
    <source>
        <dbReference type="Pfam" id="PF00892"/>
    </source>
</evidence>
<feature type="compositionally biased region" description="Polar residues" evidence="1">
    <location>
        <begin position="1"/>
        <end position="10"/>
    </location>
</feature>
<dbReference type="STRING" id="53463.SAMN05444389_11199"/>
<feature type="transmembrane region" description="Helical" evidence="2">
    <location>
        <begin position="148"/>
        <end position="166"/>
    </location>
</feature>
<feature type="transmembrane region" description="Helical" evidence="2">
    <location>
        <begin position="286"/>
        <end position="303"/>
    </location>
</feature>
<dbReference type="Pfam" id="PF00892">
    <property type="entry name" value="EamA"/>
    <property type="match status" value="1"/>
</dbReference>
<dbReference type="PANTHER" id="PTHR22911">
    <property type="entry name" value="ACYL-MALONYL CONDENSING ENZYME-RELATED"/>
    <property type="match status" value="1"/>
</dbReference>
<sequence>MRPSLISTGPTRGPLPDPQPRAGHAENLLGAGLMTLSMLAIVSNDSAMKLAIQTLPLSQAIFIRGVMVTLVLLVLVRRDGGLALPEGRRDRGLLAFRTVAEVAATLLYLSALQFMSIGQLSAINQAQPILIMVAAALLFRERLGVRRMAAAVVGLAGVLLILRPGTTAFEPVALLAVASVLAVVARDLASRGFSRAVRSSSVALCAAVGVTLSAPLTGGLADWRLPTPAELAALCVAAGFLTVAYLTVVSAMRVGEVGFVSPFRYTLLVFAFLLDLAVFGIRPDGWTWAGAALVVGAGLYSIIRESRLRQGRGQGRAAPVPGVRP</sequence>
<feature type="transmembrane region" description="Helical" evidence="2">
    <location>
        <begin position="96"/>
        <end position="116"/>
    </location>
</feature>
<evidence type="ECO:0000256" key="1">
    <source>
        <dbReference type="SAM" id="MobiDB-lite"/>
    </source>
</evidence>
<feature type="transmembrane region" description="Helical" evidence="2">
    <location>
        <begin position="172"/>
        <end position="189"/>
    </location>
</feature>
<feature type="transmembrane region" description="Helical" evidence="2">
    <location>
        <begin position="231"/>
        <end position="251"/>
    </location>
</feature>
<feature type="domain" description="EamA" evidence="3">
    <location>
        <begin position="29"/>
        <end position="162"/>
    </location>
</feature>
<keyword evidence="2" id="KW-0472">Membrane</keyword>
<feature type="transmembrane region" description="Helical" evidence="2">
    <location>
        <begin position="263"/>
        <end position="280"/>
    </location>
</feature>
<dbReference type="AlphaFoldDB" id="A0A1M7JES0"/>
<dbReference type="PANTHER" id="PTHR22911:SF135">
    <property type="entry name" value="BLR4310 PROTEIN"/>
    <property type="match status" value="1"/>
</dbReference>
<organism evidence="4 5">
    <name type="scientific">Paracoccus solventivorans</name>
    <dbReference type="NCBI Taxonomy" id="53463"/>
    <lineage>
        <taxon>Bacteria</taxon>
        <taxon>Pseudomonadati</taxon>
        <taxon>Pseudomonadota</taxon>
        <taxon>Alphaproteobacteria</taxon>
        <taxon>Rhodobacterales</taxon>
        <taxon>Paracoccaceae</taxon>
        <taxon>Paracoccus</taxon>
    </lineage>
</organism>
<dbReference type="EMBL" id="FRCK01000011">
    <property type="protein sequence ID" value="SHM51391.1"/>
    <property type="molecule type" value="Genomic_DNA"/>
</dbReference>
<evidence type="ECO:0000313" key="4">
    <source>
        <dbReference type="EMBL" id="SHM51391.1"/>
    </source>
</evidence>
<reference evidence="5" key="1">
    <citation type="submission" date="2016-11" db="EMBL/GenBank/DDBJ databases">
        <authorList>
            <person name="Varghese N."/>
            <person name="Submissions S."/>
        </authorList>
    </citation>
    <scope>NUCLEOTIDE SEQUENCE [LARGE SCALE GENOMIC DNA]</scope>
    <source>
        <strain evidence="5">DSM 6637</strain>
    </source>
</reference>
<feature type="region of interest" description="Disordered" evidence="1">
    <location>
        <begin position="1"/>
        <end position="20"/>
    </location>
</feature>
<evidence type="ECO:0000256" key="2">
    <source>
        <dbReference type="SAM" id="Phobius"/>
    </source>
</evidence>
<dbReference type="InterPro" id="IPR037185">
    <property type="entry name" value="EmrE-like"/>
</dbReference>